<accession>A0ABN6XXU3</accession>
<name>A0ABN6XXU3_9MICO</name>
<keyword evidence="2" id="KW-1185">Reference proteome</keyword>
<dbReference type="EMBL" id="AP027732">
    <property type="protein sequence ID" value="BDZ48465.1"/>
    <property type="molecule type" value="Genomic_DNA"/>
</dbReference>
<reference evidence="2" key="1">
    <citation type="journal article" date="2019" name="Int. J. Syst. Evol. Microbiol.">
        <title>The Global Catalogue of Microorganisms (GCM) 10K type strain sequencing project: providing services to taxonomists for standard genome sequencing and annotation.</title>
        <authorList>
            <consortium name="The Broad Institute Genomics Platform"/>
            <consortium name="The Broad Institute Genome Sequencing Center for Infectious Disease"/>
            <person name="Wu L."/>
            <person name="Ma J."/>
        </authorList>
    </citation>
    <scope>NUCLEOTIDE SEQUENCE [LARGE SCALE GENOMIC DNA]</scope>
    <source>
        <strain evidence="2">NBRC 108728</strain>
    </source>
</reference>
<evidence type="ECO:0000313" key="2">
    <source>
        <dbReference type="Proteomes" id="UP001321486"/>
    </source>
</evidence>
<proteinExistence type="predicted"/>
<dbReference type="Proteomes" id="UP001321486">
    <property type="component" value="Chromosome"/>
</dbReference>
<dbReference type="RefSeq" id="WP_286345435.1">
    <property type="nucleotide sequence ID" value="NZ_AP027732.1"/>
</dbReference>
<organism evidence="1 2">
    <name type="scientific">Frondihabitans sucicola</name>
    <dbReference type="NCBI Taxonomy" id="1268041"/>
    <lineage>
        <taxon>Bacteria</taxon>
        <taxon>Bacillati</taxon>
        <taxon>Actinomycetota</taxon>
        <taxon>Actinomycetes</taxon>
        <taxon>Micrococcales</taxon>
        <taxon>Microbacteriaceae</taxon>
        <taxon>Frondihabitans</taxon>
    </lineage>
</organism>
<protein>
    <recommendedName>
        <fullName evidence="3">Tetracyclin repressor-like C-terminal domain-containing protein</fullName>
    </recommendedName>
</protein>
<sequence length="82" mass="9031">MKQLIDLRPELVPTMHAWMSEIREQIQSAVAARIGEDTSHLAVALVMSAFMVLMHGPSVSSREELADRLVSTVEKMVALAQA</sequence>
<dbReference type="Gene3D" id="1.10.357.10">
    <property type="entry name" value="Tetracycline Repressor, domain 2"/>
    <property type="match status" value="1"/>
</dbReference>
<evidence type="ECO:0000313" key="1">
    <source>
        <dbReference type="EMBL" id="BDZ48465.1"/>
    </source>
</evidence>
<gene>
    <name evidence="1" type="ORF">GCM10025867_07060</name>
</gene>
<evidence type="ECO:0008006" key="3">
    <source>
        <dbReference type="Google" id="ProtNLM"/>
    </source>
</evidence>